<dbReference type="InterPro" id="IPR050121">
    <property type="entry name" value="Cytochrome_P450_monoxygenase"/>
</dbReference>
<evidence type="ECO:0000256" key="1">
    <source>
        <dbReference type="ARBA" id="ARBA00001971"/>
    </source>
</evidence>
<evidence type="ECO:0000313" key="8">
    <source>
        <dbReference type="EMBL" id="KAL2060699.1"/>
    </source>
</evidence>
<protein>
    <recommendedName>
        <fullName evidence="10">Cytochrome P450</fullName>
    </recommendedName>
</protein>
<comment type="cofactor">
    <cofactor evidence="1">
        <name>heme</name>
        <dbReference type="ChEBI" id="CHEBI:30413"/>
    </cofactor>
</comment>
<evidence type="ECO:0000256" key="7">
    <source>
        <dbReference type="ARBA" id="ARBA00023033"/>
    </source>
</evidence>
<dbReference type="InterPro" id="IPR036396">
    <property type="entry name" value="Cyt_P450_sf"/>
</dbReference>
<keyword evidence="3" id="KW-0349">Heme</keyword>
<dbReference type="Gene3D" id="1.10.630.10">
    <property type="entry name" value="Cytochrome P450"/>
    <property type="match status" value="1"/>
</dbReference>
<dbReference type="EMBL" id="JAZHXI010000021">
    <property type="protein sequence ID" value="KAL2060699.1"/>
    <property type="molecule type" value="Genomic_DNA"/>
</dbReference>
<organism evidence="8 9">
    <name type="scientific">Oculimacula yallundae</name>
    <dbReference type="NCBI Taxonomy" id="86028"/>
    <lineage>
        <taxon>Eukaryota</taxon>
        <taxon>Fungi</taxon>
        <taxon>Dikarya</taxon>
        <taxon>Ascomycota</taxon>
        <taxon>Pezizomycotina</taxon>
        <taxon>Leotiomycetes</taxon>
        <taxon>Helotiales</taxon>
        <taxon>Ploettnerulaceae</taxon>
        <taxon>Oculimacula</taxon>
    </lineage>
</organism>
<keyword evidence="4" id="KW-0479">Metal-binding</keyword>
<dbReference type="PANTHER" id="PTHR24305">
    <property type="entry name" value="CYTOCHROME P450"/>
    <property type="match status" value="1"/>
</dbReference>
<reference evidence="8 9" key="1">
    <citation type="journal article" date="2024" name="Commun. Biol.">
        <title>Comparative genomic analysis of thermophilic fungi reveals convergent evolutionary adaptations and gene losses.</title>
        <authorList>
            <person name="Steindorff A.S."/>
            <person name="Aguilar-Pontes M.V."/>
            <person name="Robinson A.J."/>
            <person name="Andreopoulos B."/>
            <person name="LaButti K."/>
            <person name="Kuo A."/>
            <person name="Mondo S."/>
            <person name="Riley R."/>
            <person name="Otillar R."/>
            <person name="Haridas S."/>
            <person name="Lipzen A."/>
            <person name="Grimwood J."/>
            <person name="Schmutz J."/>
            <person name="Clum A."/>
            <person name="Reid I.D."/>
            <person name="Moisan M.C."/>
            <person name="Butler G."/>
            <person name="Nguyen T.T.M."/>
            <person name="Dewar K."/>
            <person name="Conant G."/>
            <person name="Drula E."/>
            <person name="Henrissat B."/>
            <person name="Hansel C."/>
            <person name="Singer S."/>
            <person name="Hutchinson M.I."/>
            <person name="de Vries R.P."/>
            <person name="Natvig D.O."/>
            <person name="Powell A.J."/>
            <person name="Tsang A."/>
            <person name="Grigoriev I.V."/>
        </authorList>
    </citation>
    <scope>NUCLEOTIDE SEQUENCE [LARGE SCALE GENOMIC DNA]</scope>
    <source>
        <strain evidence="8 9">CBS 494.80</strain>
    </source>
</reference>
<accession>A0ABR4BSU5</accession>
<dbReference type="SUPFAM" id="SSF48264">
    <property type="entry name" value="Cytochrome P450"/>
    <property type="match status" value="1"/>
</dbReference>
<sequence>MSTPMLLSGLVIIVSYVVVRALQIIKYRHAFRNLHGPLKAPPFNLWLGTILGVADLYKNSPADTHPHATMTLLHRKHKLGALYFLDNWPAAPERQLVINDPELAFQAVQKNSLEKHWLYPRFIGHIVGNSSLVLTEGATWKKARTMFNPGFSTAHLITLVPDIIDDVLIFKRRLGELADSGNIAPIEDALARLTIDIMGHIILDHDLNSQTGINTLVEAFRSAVDWTPNPVLTHAIFSLNPVRAFAHWYYTRIMDGYIRRVIQSRLDMRGLTADLPDTRTKDSRRPIIDLAIDQYLLDEATQDKVITVDENFHRLAIDQMKTFLFAGYDTTSSTICFIYHLLNRHPEALHKVQQEHDEIFGERQSTADLIKASPNLLNNIPYTTAVIKETLRLYPPASTTRAGTKDFDLIHNGTAYPTNETMVWINLHTIHRRPDLFPSPDEFIPERFLPPPHCWKEIPKHAYRPFEKGPRACIGQELAMLEMKIVLALTLRDFDISTQYEEWDRSMGRASPGETLDGRRGMFGDRAYQVMKATAKPSDGLPVRVKWKRV</sequence>
<evidence type="ECO:0000256" key="5">
    <source>
        <dbReference type="ARBA" id="ARBA00023002"/>
    </source>
</evidence>
<dbReference type="Pfam" id="PF00067">
    <property type="entry name" value="p450"/>
    <property type="match status" value="1"/>
</dbReference>
<keyword evidence="6" id="KW-0408">Iron</keyword>
<name>A0ABR4BSU5_9HELO</name>
<evidence type="ECO:0000256" key="6">
    <source>
        <dbReference type="ARBA" id="ARBA00023004"/>
    </source>
</evidence>
<evidence type="ECO:0000256" key="4">
    <source>
        <dbReference type="ARBA" id="ARBA00022723"/>
    </source>
</evidence>
<evidence type="ECO:0000313" key="9">
    <source>
        <dbReference type="Proteomes" id="UP001595075"/>
    </source>
</evidence>
<keyword evidence="5" id="KW-0560">Oxidoreductase</keyword>
<evidence type="ECO:0000256" key="2">
    <source>
        <dbReference type="ARBA" id="ARBA00005179"/>
    </source>
</evidence>
<dbReference type="CDD" id="cd11051">
    <property type="entry name" value="CYP59-like"/>
    <property type="match status" value="1"/>
</dbReference>
<dbReference type="InterPro" id="IPR001128">
    <property type="entry name" value="Cyt_P450"/>
</dbReference>
<comment type="pathway">
    <text evidence="2">Secondary metabolite biosynthesis.</text>
</comment>
<keyword evidence="7" id="KW-0503">Monooxygenase</keyword>
<dbReference type="Proteomes" id="UP001595075">
    <property type="component" value="Unassembled WGS sequence"/>
</dbReference>
<dbReference type="PRINTS" id="PR00385">
    <property type="entry name" value="P450"/>
</dbReference>
<dbReference type="PANTHER" id="PTHR24305:SF107">
    <property type="entry name" value="P450, PUTATIVE (EUROFUNG)-RELATED"/>
    <property type="match status" value="1"/>
</dbReference>
<proteinExistence type="predicted"/>
<keyword evidence="9" id="KW-1185">Reference proteome</keyword>
<evidence type="ECO:0000256" key="3">
    <source>
        <dbReference type="ARBA" id="ARBA00022617"/>
    </source>
</evidence>
<dbReference type="PRINTS" id="PR00463">
    <property type="entry name" value="EP450I"/>
</dbReference>
<dbReference type="InterPro" id="IPR002401">
    <property type="entry name" value="Cyt_P450_E_grp-I"/>
</dbReference>
<gene>
    <name evidence="8" type="ORF">VTL71DRAFT_9340</name>
</gene>
<comment type="caution">
    <text evidence="8">The sequence shown here is derived from an EMBL/GenBank/DDBJ whole genome shotgun (WGS) entry which is preliminary data.</text>
</comment>
<evidence type="ECO:0008006" key="10">
    <source>
        <dbReference type="Google" id="ProtNLM"/>
    </source>
</evidence>